<keyword evidence="3" id="KW-1185">Reference proteome</keyword>
<dbReference type="EMBL" id="FMZX01000014">
    <property type="protein sequence ID" value="SDD91144.1"/>
    <property type="molecule type" value="Genomic_DNA"/>
</dbReference>
<feature type="compositionally biased region" description="Basic and acidic residues" evidence="1">
    <location>
        <begin position="51"/>
        <end position="60"/>
    </location>
</feature>
<feature type="region of interest" description="Disordered" evidence="1">
    <location>
        <begin position="37"/>
        <end position="60"/>
    </location>
</feature>
<protein>
    <submittedName>
        <fullName evidence="2">Uncharacterized protein</fullName>
    </submittedName>
</protein>
<evidence type="ECO:0000313" key="2">
    <source>
        <dbReference type="EMBL" id="SDD91144.1"/>
    </source>
</evidence>
<accession>A0A1G6YKW2</accession>
<proteinExistence type="predicted"/>
<dbReference type="AlphaFoldDB" id="A0A1G6YKW2"/>
<gene>
    <name evidence="2" type="ORF">SAMN04487779_1014102</name>
</gene>
<reference evidence="2 3" key="1">
    <citation type="submission" date="2016-10" db="EMBL/GenBank/DDBJ databases">
        <authorList>
            <person name="de Groot N.N."/>
        </authorList>
    </citation>
    <scope>NUCLEOTIDE SEQUENCE [LARGE SCALE GENOMIC DNA]</scope>
    <source>
        <strain evidence="2 3">CPCC 100156</strain>
    </source>
</reference>
<dbReference type="PROSITE" id="PS51257">
    <property type="entry name" value="PROKAR_LIPOPROTEIN"/>
    <property type="match status" value="1"/>
</dbReference>
<dbReference type="STRING" id="938405.SAMN02927895_04001"/>
<evidence type="ECO:0000256" key="1">
    <source>
        <dbReference type="SAM" id="MobiDB-lite"/>
    </source>
</evidence>
<sequence length="60" mass="6382">MMLRPIAALTLLVALAGCSGWRPIGISLPGGPTRGTMTYDEAMGARTGLTRLERVPPTER</sequence>
<dbReference type="OrthoDB" id="7284323at2"/>
<dbReference type="Proteomes" id="UP000198925">
    <property type="component" value="Unassembled WGS sequence"/>
</dbReference>
<dbReference type="RefSeq" id="WP_090567347.1">
    <property type="nucleotide sequence ID" value="NZ_FMXZ01000013.1"/>
</dbReference>
<name>A0A1G6YKW2_9PROT</name>
<evidence type="ECO:0000313" key="3">
    <source>
        <dbReference type="Proteomes" id="UP000198925"/>
    </source>
</evidence>
<organism evidence="2 3">
    <name type="scientific">Belnapia rosea</name>
    <dbReference type="NCBI Taxonomy" id="938405"/>
    <lineage>
        <taxon>Bacteria</taxon>
        <taxon>Pseudomonadati</taxon>
        <taxon>Pseudomonadota</taxon>
        <taxon>Alphaproteobacteria</taxon>
        <taxon>Acetobacterales</taxon>
        <taxon>Roseomonadaceae</taxon>
        <taxon>Belnapia</taxon>
    </lineage>
</organism>